<name>A0AAJ5X9Q2_9SPHN</name>
<reference evidence="1" key="1">
    <citation type="submission" date="2023-03" db="EMBL/GenBank/DDBJ databases">
        <title>Andean soil-derived lignocellulolytic bacterial consortium as a source of novel taxa and putative plastic-active enzymes.</title>
        <authorList>
            <person name="Diaz-Garcia L."/>
            <person name="Chuvochina M."/>
            <person name="Feuerriegel G."/>
            <person name="Bunk B."/>
            <person name="Sproer C."/>
            <person name="Streit W.R."/>
            <person name="Rodriguez L.M."/>
            <person name="Overmann J."/>
            <person name="Jimenez D.J."/>
        </authorList>
    </citation>
    <scope>NUCLEOTIDE SEQUENCE</scope>
    <source>
        <strain evidence="1">MAG 26</strain>
    </source>
</reference>
<organism evidence="1 2">
    <name type="scientific">Candidatus Andeanibacterium colombiense</name>
    <dbReference type="NCBI Taxonomy" id="3121345"/>
    <lineage>
        <taxon>Bacteria</taxon>
        <taxon>Pseudomonadati</taxon>
        <taxon>Pseudomonadota</taxon>
        <taxon>Alphaproteobacteria</taxon>
        <taxon>Sphingomonadales</taxon>
        <taxon>Sphingomonadaceae</taxon>
        <taxon>Candidatus Andeanibacterium</taxon>
    </lineage>
</organism>
<evidence type="ECO:0000313" key="2">
    <source>
        <dbReference type="Proteomes" id="UP001218362"/>
    </source>
</evidence>
<sequence length="220" mass="24929">MFEQGSAFQTSLKLGESWKLEPRESPDFLVKTANGCFGLEVTQCQIGPRRRKSSQMREAESARQHWLNGVRADYEAQGGAKLNCKYWGDTTEEARAILIEALLTNDFTGPVEAKKLGSDGGARLLAFETPNTHWEMPVDRAGETSRDGSYLQRVIDEKAGKLEKYREACAEVRLLVVADQIYNSGRLLLEPDFQPDLRGFDAVYFFAYPRTVIPFYRIDF</sequence>
<accession>A0AAJ5X9Q2</accession>
<dbReference type="AlphaFoldDB" id="A0AAJ5X9Q2"/>
<evidence type="ECO:0000313" key="1">
    <source>
        <dbReference type="EMBL" id="WEK48183.1"/>
    </source>
</evidence>
<dbReference type="KEGG" id="acob:P0Y56_07770"/>
<protein>
    <submittedName>
        <fullName evidence="1">Uncharacterized protein</fullName>
    </submittedName>
</protein>
<dbReference type="EMBL" id="CP119316">
    <property type="protein sequence ID" value="WEK48183.1"/>
    <property type="molecule type" value="Genomic_DNA"/>
</dbReference>
<gene>
    <name evidence="1" type="ORF">P0Y56_07770</name>
</gene>
<proteinExistence type="predicted"/>
<dbReference type="Proteomes" id="UP001218362">
    <property type="component" value="Chromosome"/>
</dbReference>